<keyword evidence="13" id="KW-0614">Plasmid</keyword>
<dbReference type="PROSITE" id="PS00895">
    <property type="entry name" value="3_HYDROXYISOBUT_DH"/>
    <property type="match status" value="1"/>
</dbReference>
<dbReference type="PIRSF" id="PIRSF000103">
    <property type="entry name" value="HIBADH"/>
    <property type="match status" value="1"/>
</dbReference>
<gene>
    <name evidence="13" type="ordered locus">NGR_b20330</name>
</gene>
<dbReference type="PANTHER" id="PTHR43060">
    <property type="entry name" value="3-HYDROXYISOBUTYRATE DEHYDROGENASE-LIKE 1, MITOCHONDRIAL-RELATED"/>
    <property type="match status" value="1"/>
</dbReference>
<evidence type="ECO:0000256" key="5">
    <source>
        <dbReference type="ARBA" id="ARBA00037062"/>
    </source>
</evidence>
<dbReference type="HOGENOM" id="CLU_035117_1_2_5"/>
<keyword evidence="1" id="KW-0521">NADP</keyword>
<dbReference type="PATRIC" id="fig|394.7.peg.2454"/>
<dbReference type="InterPro" id="IPR002204">
    <property type="entry name" value="3-OH-isobutyrate_DH-rel_CS"/>
</dbReference>
<evidence type="ECO:0000256" key="2">
    <source>
        <dbReference type="ARBA" id="ARBA00023002"/>
    </source>
</evidence>
<dbReference type="InterPro" id="IPR013328">
    <property type="entry name" value="6PGD_dom2"/>
</dbReference>
<sequence length="314" mass="32192">MSLHAESPGRAPTAAVIGLGSMGFGMAQSMKRDGLEVVGYDITPAAAERFAAEGGRAAATLREAVHDADVVVSVVVNAAQTEAVLFGADGVAAAMKPGAVFVSSATMDPAIARRLSEQVEALGLHYLDAPISGGAARAAKGELTIMGSGSPQAFAAARPALDAMAAKVYELGDAAGTGAAFKMINQLLAGVHIAAACEAITFAAKQGLDLEKVYEVITASAGNSWMFENRVPHVLAGDYTPLSAIEIFVKDLGIVQDMARSERYPVPLVAAALQMYLAASGAGMGRDDDSSLARLYAQLSGAKLPGQNKEPDKA</sequence>
<dbReference type="InterPro" id="IPR029154">
    <property type="entry name" value="HIBADH-like_NADP-bd"/>
</dbReference>
<evidence type="ECO:0000256" key="3">
    <source>
        <dbReference type="ARBA" id="ARBA00023027"/>
    </source>
</evidence>
<dbReference type="GO" id="GO:0051287">
    <property type="term" value="F:NAD binding"/>
    <property type="evidence" value="ECO:0007669"/>
    <property type="project" value="InterPro"/>
</dbReference>
<dbReference type="GO" id="GO:0016054">
    <property type="term" value="P:organic acid catabolic process"/>
    <property type="evidence" value="ECO:0007669"/>
    <property type="project" value="UniProtKB-ARBA"/>
</dbReference>
<dbReference type="GO" id="GO:0050661">
    <property type="term" value="F:NADP binding"/>
    <property type="evidence" value="ECO:0007669"/>
    <property type="project" value="InterPro"/>
</dbReference>
<keyword evidence="4" id="KW-0119">Carbohydrate metabolism</keyword>
<comment type="similarity">
    <text evidence="6">Belongs to the HIBADH-related family. L-threonate dehydrogenase subfamily.</text>
</comment>
<dbReference type="Gene3D" id="1.10.1040.10">
    <property type="entry name" value="N-(1-d-carboxylethyl)-l-norvaline Dehydrogenase, domain 2"/>
    <property type="match status" value="1"/>
</dbReference>
<organism evidence="13 14">
    <name type="scientific">Sinorhizobium fredii (strain NBRC 101917 / NGR234)</name>
    <dbReference type="NCBI Taxonomy" id="394"/>
    <lineage>
        <taxon>Bacteria</taxon>
        <taxon>Pseudomonadati</taxon>
        <taxon>Pseudomonadota</taxon>
        <taxon>Alphaproteobacteria</taxon>
        <taxon>Hyphomicrobiales</taxon>
        <taxon>Rhizobiaceae</taxon>
        <taxon>Sinorhizobium/Ensifer group</taxon>
        <taxon>Sinorhizobium</taxon>
    </lineage>
</organism>
<feature type="active site" evidence="10">
    <location>
        <position position="182"/>
    </location>
</feature>
<evidence type="ECO:0000256" key="9">
    <source>
        <dbReference type="ARBA" id="ARBA00047312"/>
    </source>
</evidence>
<comment type="function">
    <text evidence="5">Catalyzes oxidation of L-threonate to 2-oxo-tetronate. Can use either NAD(+) or NADP(+) as cosubstrate, with a preference for NAD(+).</text>
</comment>
<dbReference type="GO" id="GO:0016616">
    <property type="term" value="F:oxidoreductase activity, acting on the CH-OH group of donors, NAD or NADP as acceptor"/>
    <property type="evidence" value="ECO:0007669"/>
    <property type="project" value="InterPro"/>
</dbReference>
<dbReference type="EMBL" id="CP000874">
    <property type="protein sequence ID" value="ACP23480.1"/>
    <property type="molecule type" value="Genomic_DNA"/>
</dbReference>
<dbReference type="AlphaFoldDB" id="C3KM44"/>
<evidence type="ECO:0000313" key="14">
    <source>
        <dbReference type="Proteomes" id="UP000001054"/>
    </source>
</evidence>
<evidence type="ECO:0000256" key="8">
    <source>
        <dbReference type="ARBA" id="ARBA00039407"/>
    </source>
</evidence>
<dbReference type="SUPFAM" id="SSF51735">
    <property type="entry name" value="NAD(P)-binding Rossmann-fold domains"/>
    <property type="match status" value="1"/>
</dbReference>
<dbReference type="SUPFAM" id="SSF48179">
    <property type="entry name" value="6-phosphogluconate dehydrogenase C-terminal domain-like"/>
    <property type="match status" value="1"/>
</dbReference>
<feature type="domain" description="3-hydroxyisobutyrate dehydrogenase-like NAD-binding" evidence="12">
    <location>
        <begin position="176"/>
        <end position="296"/>
    </location>
</feature>
<geneLocation type="plasmid" evidence="14">
    <name>sym pNGR234b</name>
</geneLocation>
<accession>C3KM44</accession>
<feature type="domain" description="6-phosphogluconate dehydrogenase NADP-binding" evidence="11">
    <location>
        <begin position="15"/>
        <end position="172"/>
    </location>
</feature>
<keyword evidence="2" id="KW-0560">Oxidoreductase</keyword>
<dbReference type="InterPro" id="IPR015815">
    <property type="entry name" value="HIBADH-related"/>
</dbReference>
<evidence type="ECO:0000256" key="7">
    <source>
        <dbReference type="ARBA" id="ARBA00038870"/>
    </source>
</evidence>
<reference evidence="13 14" key="2">
    <citation type="journal article" date="2009" name="Appl. Environ. Microbiol.">
        <title>Rhizobium sp. strain NGR234 possesses a remarkable number of secretion systems.</title>
        <authorList>
            <person name="Schmeisser C."/>
            <person name="Liesegang H."/>
            <person name="Krysciak D."/>
            <person name="Bakkou N."/>
            <person name="Le Quere A."/>
            <person name="Wollherr A."/>
            <person name="Heinemeyer I."/>
            <person name="Morgenstern B."/>
            <person name="Pommerening-Roeser A."/>
            <person name="Flores M."/>
            <person name="Palacios R."/>
            <person name="Brenner S."/>
            <person name="Gottschalk G."/>
            <person name="Schmitz R.A."/>
            <person name="Broughton W.J."/>
            <person name="Perret X."/>
            <person name="Strittmatter A.W."/>
            <person name="Streit W.R."/>
        </authorList>
    </citation>
    <scope>NUCLEOTIDE SEQUENCE [LARGE SCALE GENOMIC DNA]</scope>
    <source>
        <strain evidence="14">NBRC 101917 / NGR234</strain>
    </source>
</reference>
<dbReference type="EC" id="1.1.1.411" evidence="7"/>
<dbReference type="KEGG" id="rhi:NGR_b20330"/>
<dbReference type="NCBIfam" id="NF043037">
    <property type="entry name" value="ThreonDh"/>
    <property type="match status" value="1"/>
</dbReference>
<dbReference type="InterPro" id="IPR036291">
    <property type="entry name" value="NAD(P)-bd_dom_sf"/>
</dbReference>
<name>C3KM44_SINFN</name>
<dbReference type="Proteomes" id="UP000001054">
    <property type="component" value="Plasmid pNGR234b"/>
</dbReference>
<dbReference type="PANTHER" id="PTHR43060:SF17">
    <property type="entry name" value="L-THREONATE DEHYDROGENASE"/>
    <property type="match status" value="1"/>
</dbReference>
<dbReference type="InterPro" id="IPR008927">
    <property type="entry name" value="6-PGluconate_DH-like_C_sf"/>
</dbReference>
<keyword evidence="14" id="KW-1185">Reference proteome</keyword>
<evidence type="ECO:0000256" key="10">
    <source>
        <dbReference type="PIRSR" id="PIRSR000103-1"/>
    </source>
</evidence>
<dbReference type="OrthoDB" id="9812907at2"/>
<dbReference type="Pfam" id="PF14833">
    <property type="entry name" value="NAD_binding_11"/>
    <property type="match status" value="1"/>
</dbReference>
<dbReference type="RefSeq" id="WP_015888100.1">
    <property type="nucleotide sequence ID" value="NC_012586.1"/>
</dbReference>
<evidence type="ECO:0000259" key="11">
    <source>
        <dbReference type="Pfam" id="PF03446"/>
    </source>
</evidence>
<protein>
    <recommendedName>
        <fullName evidence="8">L-threonate dehydrogenase</fullName>
        <ecNumber evidence="7">1.1.1.411</ecNumber>
    </recommendedName>
</protein>
<dbReference type="InterPro" id="IPR050006">
    <property type="entry name" value="LtnD"/>
</dbReference>
<keyword evidence="3" id="KW-0520">NAD</keyword>
<dbReference type="Gene3D" id="3.40.50.720">
    <property type="entry name" value="NAD(P)-binding Rossmann-like Domain"/>
    <property type="match status" value="1"/>
</dbReference>
<proteinExistence type="inferred from homology"/>
<evidence type="ECO:0000259" key="12">
    <source>
        <dbReference type="Pfam" id="PF14833"/>
    </source>
</evidence>
<reference evidence="14" key="1">
    <citation type="journal article" date="2004" name="J. Bacteriol.">
        <title>An evolutionary hot spot: the pNGR234b replicon of Rhizobium sp. strain NGR234.</title>
        <authorList>
            <person name="Streit W.R."/>
            <person name="Schmitz R.A."/>
            <person name="Perret X."/>
            <person name="Staehelin C."/>
            <person name="Deakin W.J."/>
            <person name="Raasch C."/>
            <person name="Liesegang H."/>
            <person name="Broughton W.J."/>
        </authorList>
    </citation>
    <scope>NUCLEOTIDE SEQUENCE [LARGE SCALE GENOMIC DNA]</scope>
    <source>
        <strain evidence="14">NBRC 101917 / NGR234</strain>
    </source>
</reference>
<evidence type="ECO:0000256" key="6">
    <source>
        <dbReference type="ARBA" id="ARBA00037979"/>
    </source>
</evidence>
<dbReference type="InterPro" id="IPR006115">
    <property type="entry name" value="6PGDH_NADP-bd"/>
</dbReference>
<evidence type="ECO:0000256" key="4">
    <source>
        <dbReference type="ARBA" id="ARBA00023277"/>
    </source>
</evidence>
<comment type="catalytic activity">
    <reaction evidence="9">
        <text>L-threonate + NAD(+) = 2-dehydro-L-erythronate + NADH + H(+)</text>
        <dbReference type="Rhea" id="RHEA:52548"/>
        <dbReference type="ChEBI" id="CHEBI:15378"/>
        <dbReference type="ChEBI" id="CHEBI:57540"/>
        <dbReference type="ChEBI" id="CHEBI:57561"/>
        <dbReference type="ChEBI" id="CHEBI:57945"/>
        <dbReference type="ChEBI" id="CHEBI:136669"/>
        <dbReference type="EC" id="1.1.1.411"/>
    </reaction>
</comment>
<evidence type="ECO:0000313" key="13">
    <source>
        <dbReference type="EMBL" id="ACP23480.1"/>
    </source>
</evidence>
<evidence type="ECO:0000256" key="1">
    <source>
        <dbReference type="ARBA" id="ARBA00022857"/>
    </source>
</evidence>
<dbReference type="Pfam" id="PF03446">
    <property type="entry name" value="NAD_binding_2"/>
    <property type="match status" value="1"/>
</dbReference>